<dbReference type="EMBL" id="SDPP02000003">
    <property type="protein sequence ID" value="KAA1375972.1"/>
    <property type="molecule type" value="Genomic_DNA"/>
</dbReference>
<dbReference type="OrthoDB" id="3989267at2"/>
<feature type="coiled-coil region" evidence="1">
    <location>
        <begin position="321"/>
        <end position="361"/>
    </location>
</feature>
<dbReference type="RefSeq" id="WP_129183557.1">
    <property type="nucleotide sequence ID" value="NZ_JAGIOG010000001.1"/>
</dbReference>
<dbReference type="AlphaFoldDB" id="A0A641AME0"/>
<gene>
    <name evidence="3" type="ORF">ESP62_010945</name>
</gene>
<name>A0A641AME0_9ACTN</name>
<comment type="caution">
    <text evidence="3">The sequence shown here is derived from an EMBL/GenBank/DDBJ whole genome shotgun (WGS) entry which is preliminary data.</text>
</comment>
<accession>A0A641AME0</accession>
<keyword evidence="1" id="KW-0175">Coiled coil</keyword>
<protein>
    <recommendedName>
        <fullName evidence="5">PE-PGRS family protein</fullName>
    </recommendedName>
</protein>
<proteinExistence type="predicted"/>
<evidence type="ECO:0000256" key="2">
    <source>
        <dbReference type="SAM" id="MobiDB-lite"/>
    </source>
</evidence>
<feature type="compositionally biased region" description="Pro residues" evidence="2">
    <location>
        <begin position="78"/>
        <end position="91"/>
    </location>
</feature>
<evidence type="ECO:0008006" key="5">
    <source>
        <dbReference type="Google" id="ProtNLM"/>
    </source>
</evidence>
<evidence type="ECO:0000256" key="1">
    <source>
        <dbReference type="SAM" id="Coils"/>
    </source>
</evidence>
<evidence type="ECO:0000313" key="3">
    <source>
        <dbReference type="EMBL" id="KAA1375972.1"/>
    </source>
</evidence>
<reference evidence="3" key="1">
    <citation type="submission" date="2019-09" db="EMBL/GenBank/DDBJ databases">
        <authorList>
            <person name="Li J."/>
        </authorList>
    </citation>
    <scope>NUCLEOTIDE SEQUENCE [LARGE SCALE GENOMIC DNA]</scope>
    <source>
        <strain evidence="3">NRBC 14897</strain>
    </source>
</reference>
<sequence>MAERTLNNRQVEVLEWIAQGCPDGVMEGYSHKTTAVALKGRRLIQIEKTRDSWGATLTDAGTYFLEHGAYPEGHWPTYGPPRPARPTAPPKARPERRVTAVRPVDQLISDVVAAGGELQISGREAARYKSLVSSATRFGKVPEGKLLKVESGRRWEEQFVRLTDKPEWMTAVLQPIRVAEKLSKPHPAISDLRDSGFKPRSDVRSRTFRILDAVAREAERRGYRVKASVWQGGERRSKGVLTIEIVGHEGYLDIDELDDRVPHVATATELRDAERYSWKRIPTHDLVPSGRLRIRVLNGWAVRQDAFSDTKTIDLVDRLPHVLQEIELRAHNAELRRIEQERRAAERRAQWERVVEKAKQAVRDDELGKVLRDQIDRWEQAKQIDEYLAAMTDRVADRSDQERSDVEAWLEWARNYRARLEPLSGTLRLPAEREFTAAELAPVMPRDWSPYGP</sequence>
<dbReference type="Proteomes" id="UP001515100">
    <property type="component" value="Unassembled WGS sequence"/>
</dbReference>
<organism evidence="3 4">
    <name type="scientific">Aeromicrobium fastidiosum</name>
    <dbReference type="NCBI Taxonomy" id="52699"/>
    <lineage>
        <taxon>Bacteria</taxon>
        <taxon>Bacillati</taxon>
        <taxon>Actinomycetota</taxon>
        <taxon>Actinomycetes</taxon>
        <taxon>Propionibacteriales</taxon>
        <taxon>Nocardioidaceae</taxon>
        <taxon>Aeromicrobium</taxon>
    </lineage>
</organism>
<evidence type="ECO:0000313" key="4">
    <source>
        <dbReference type="Proteomes" id="UP001515100"/>
    </source>
</evidence>
<feature type="region of interest" description="Disordered" evidence="2">
    <location>
        <begin position="76"/>
        <end position="95"/>
    </location>
</feature>
<keyword evidence="4" id="KW-1185">Reference proteome</keyword>